<name>A0AB38E1F0_XANCH</name>
<evidence type="ECO:0000313" key="4">
    <source>
        <dbReference type="Proteomes" id="UP000234181"/>
    </source>
</evidence>
<evidence type="ECO:0000313" key="3">
    <source>
        <dbReference type="Proteomes" id="UP000234166"/>
    </source>
</evidence>
<proteinExistence type="predicted"/>
<gene>
    <name evidence="1" type="ORF">XAP6984_420151</name>
    <name evidence="2" type="ORF">XAP7430_400168</name>
</gene>
<dbReference type="Proteomes" id="UP000234181">
    <property type="component" value="Unassembled WGS sequence"/>
</dbReference>
<protein>
    <submittedName>
        <fullName evidence="2">Uncharacterized protein</fullName>
    </submittedName>
</protein>
<comment type="caution">
    <text evidence="2">The sequence shown here is derived from an EMBL/GenBank/DDBJ whole genome shotgun (WGS) entry which is preliminary data.</text>
</comment>
<reference evidence="3 4" key="1">
    <citation type="submission" date="2017-10" db="EMBL/GenBank/DDBJ databases">
        <authorList>
            <person name="Regsiter A."/>
            <person name="William W."/>
        </authorList>
    </citation>
    <scope>NUCLEOTIDE SEQUENCE [LARGE SCALE GENOMIC DNA]</scope>
    <source>
        <strain evidence="1 4">CFBP6984</strain>
        <strain evidence="2 3">CFBP7430</strain>
    </source>
</reference>
<accession>A0AB38E1F0</accession>
<dbReference type="EMBL" id="OCYT01000098">
    <property type="protein sequence ID" value="SON81779.1"/>
    <property type="molecule type" value="Genomic_DNA"/>
</dbReference>
<dbReference type="AlphaFoldDB" id="A0AB38E1F0"/>
<dbReference type="Proteomes" id="UP000234166">
    <property type="component" value="Unassembled WGS sequence"/>
</dbReference>
<evidence type="ECO:0000313" key="1">
    <source>
        <dbReference type="EMBL" id="SON81779.1"/>
    </source>
</evidence>
<evidence type="ECO:0000313" key="2">
    <source>
        <dbReference type="EMBL" id="SON89104.1"/>
    </source>
</evidence>
<dbReference type="EMBL" id="OCYS01000095">
    <property type="protein sequence ID" value="SON89104.1"/>
    <property type="molecule type" value="Genomic_DNA"/>
</dbReference>
<keyword evidence="4" id="KW-1185">Reference proteome</keyword>
<organism evidence="2 3">
    <name type="scientific">Xanthomonas campestris pv. phaseoli</name>
    <dbReference type="NCBI Taxonomy" id="317013"/>
    <lineage>
        <taxon>Bacteria</taxon>
        <taxon>Pseudomonadati</taxon>
        <taxon>Pseudomonadota</taxon>
        <taxon>Gammaproteobacteria</taxon>
        <taxon>Lysobacterales</taxon>
        <taxon>Lysobacteraceae</taxon>
        <taxon>Xanthomonas</taxon>
    </lineage>
</organism>
<sequence>MQEAAVGLAPNPGVGFGRIGAASTTLRLCWQRIQGGGVMLLSDVAARLFPRLRRVVETRPTTACDMLWAAVDSTDARRMASAVRVYGIAAAARLRMHPCDAVDNKRLPMRTLSFERNAVSRRCRTPTIARSLAPCSGGDICK</sequence>